<dbReference type="PANTHER" id="PTHR14942">
    <property type="entry name" value="U11/U12 SMALL NUCLEAR RIBONUCLEOPROTEIN 25 KDA PROTEIN"/>
    <property type="match status" value="1"/>
</dbReference>
<gene>
    <name evidence="3" type="ORF">HU200_000355</name>
</gene>
<proteinExistence type="predicted"/>
<dbReference type="InterPro" id="IPR040610">
    <property type="entry name" value="SNRNP25_ubiquitin"/>
</dbReference>
<dbReference type="OrthoDB" id="72819at2759"/>
<evidence type="ECO:0000313" key="4">
    <source>
        <dbReference type="Proteomes" id="UP000636709"/>
    </source>
</evidence>
<dbReference type="SUPFAM" id="SSF54236">
    <property type="entry name" value="Ubiquitin-like"/>
    <property type="match status" value="1"/>
</dbReference>
<organism evidence="3 4">
    <name type="scientific">Digitaria exilis</name>
    <dbReference type="NCBI Taxonomy" id="1010633"/>
    <lineage>
        <taxon>Eukaryota</taxon>
        <taxon>Viridiplantae</taxon>
        <taxon>Streptophyta</taxon>
        <taxon>Embryophyta</taxon>
        <taxon>Tracheophyta</taxon>
        <taxon>Spermatophyta</taxon>
        <taxon>Magnoliopsida</taxon>
        <taxon>Liliopsida</taxon>
        <taxon>Poales</taxon>
        <taxon>Poaceae</taxon>
        <taxon>PACMAD clade</taxon>
        <taxon>Panicoideae</taxon>
        <taxon>Panicodae</taxon>
        <taxon>Paniceae</taxon>
        <taxon>Anthephorinae</taxon>
        <taxon>Digitaria</taxon>
    </lineage>
</organism>
<name>A0A835G2Q8_9POAL</name>
<protein>
    <recommendedName>
        <fullName evidence="2">SNRNP25 ubiquitin-like domain-containing protein</fullName>
    </recommendedName>
</protein>
<dbReference type="EMBL" id="JACEFO010000036">
    <property type="protein sequence ID" value="KAF8783905.1"/>
    <property type="molecule type" value="Genomic_DNA"/>
</dbReference>
<comment type="caution">
    <text evidence="3">The sequence shown here is derived from an EMBL/GenBank/DDBJ whole genome shotgun (WGS) entry which is preliminary data.</text>
</comment>
<sequence length="408" mass="46133">MPPSIRATSPGAVDALALEDLEAAGGGGADCIGGALSCGRRSSFSYHRLPDPRLRLTVRKLDGSFFDVEIARSAAVWELKVAIEELFFTLFDDTDKTISWYGTCASPPTNAPPRYLPRCDRTCDAQYCYPELLDCDFATTKWCFTVMDLDLLRQHVWSHFCLCFKDEKMTDDKATLHFKGNSGCHDDMPFVCSEYHSPAVTVKSVRLDNQMQHIRRFQLLLFLVVFVSSRSTTWLDDFNKDEGEKFIYSRCSTSVLEDLCIEEYSEERVEEERRKKRSLFHGWFSFSKFRSNRRTHAEDTVTLSCEKKNTGMRSLSELLMASASSAGPGPRDGEHRQVGRGEAAAAAMTVQRPGALRRAQSVAAEKHEQHRNHHTDVQPRRPEGHGPRLLTSCYLDDGDRCTMQEDGD</sequence>
<feature type="region of interest" description="Disordered" evidence="1">
    <location>
        <begin position="352"/>
        <end position="391"/>
    </location>
</feature>
<evidence type="ECO:0000256" key="1">
    <source>
        <dbReference type="SAM" id="MobiDB-lite"/>
    </source>
</evidence>
<dbReference type="GO" id="GO:0000398">
    <property type="term" value="P:mRNA splicing, via spliceosome"/>
    <property type="evidence" value="ECO:0007669"/>
    <property type="project" value="InterPro"/>
</dbReference>
<dbReference type="Gene3D" id="3.10.20.90">
    <property type="entry name" value="Phosphatidylinositol 3-kinase Catalytic Subunit, Chain A, domain 1"/>
    <property type="match status" value="1"/>
</dbReference>
<accession>A0A835G2Q8</accession>
<dbReference type="Pfam" id="PF18036">
    <property type="entry name" value="Ubiquitin_4"/>
    <property type="match status" value="2"/>
</dbReference>
<dbReference type="InterPro" id="IPR039690">
    <property type="entry name" value="SNRNP25"/>
</dbReference>
<feature type="domain" description="SNRNP25 ubiquitin-like" evidence="2">
    <location>
        <begin position="54"/>
        <end position="100"/>
    </location>
</feature>
<feature type="domain" description="SNRNP25 ubiquitin-like" evidence="2">
    <location>
        <begin position="154"/>
        <end position="177"/>
    </location>
</feature>
<dbReference type="AlphaFoldDB" id="A0A835G2Q8"/>
<reference evidence="3" key="1">
    <citation type="submission" date="2020-07" db="EMBL/GenBank/DDBJ databases">
        <title>Genome sequence and genetic diversity analysis of an under-domesticated orphan crop, white fonio (Digitaria exilis).</title>
        <authorList>
            <person name="Bennetzen J.L."/>
            <person name="Chen S."/>
            <person name="Ma X."/>
            <person name="Wang X."/>
            <person name="Yssel A.E.J."/>
            <person name="Chaluvadi S.R."/>
            <person name="Johnson M."/>
            <person name="Gangashetty P."/>
            <person name="Hamidou F."/>
            <person name="Sanogo M.D."/>
            <person name="Zwaenepoel A."/>
            <person name="Wallace J."/>
            <person name="Van De Peer Y."/>
            <person name="Van Deynze A."/>
        </authorList>
    </citation>
    <scope>NUCLEOTIDE SEQUENCE</scope>
    <source>
        <tissue evidence="3">Leaves</tissue>
    </source>
</reference>
<keyword evidence="4" id="KW-1185">Reference proteome</keyword>
<feature type="compositionally biased region" description="Basic and acidic residues" evidence="1">
    <location>
        <begin position="364"/>
        <end position="386"/>
    </location>
</feature>
<evidence type="ECO:0000313" key="3">
    <source>
        <dbReference type="EMBL" id="KAF8783905.1"/>
    </source>
</evidence>
<dbReference type="PANTHER" id="PTHR14942:SF9">
    <property type="entry name" value="OS02G0188500 PROTEIN"/>
    <property type="match status" value="1"/>
</dbReference>
<dbReference type="Proteomes" id="UP000636709">
    <property type="component" value="Unassembled WGS sequence"/>
</dbReference>
<evidence type="ECO:0000259" key="2">
    <source>
        <dbReference type="Pfam" id="PF18036"/>
    </source>
</evidence>
<dbReference type="InterPro" id="IPR029071">
    <property type="entry name" value="Ubiquitin-like_domsf"/>
</dbReference>